<evidence type="ECO:0000256" key="2">
    <source>
        <dbReference type="ARBA" id="ARBA00058642"/>
    </source>
</evidence>
<dbReference type="RefSeq" id="XP_034109003.1">
    <property type="nucleotide sequence ID" value="XM_034253112.2"/>
</dbReference>
<protein>
    <recommendedName>
        <fullName evidence="3">Casein kinase II subunit beta</fullName>
        <shortName evidence="3">CK II beta</shortName>
    </recommendedName>
</protein>
<sequence length="218" mass="24928">MSDSEESAWIPWFCKQRGHEFFCAVDEDYIHDKFNLNFLDSNVSNYRRALEVILDLDTGSGSDAPPEAELEQCAEKLYGLIHARFILTNRGIDLMLEKYQLGAFGCCPRVFCQRQSVLPIGLSDNPGEDTVRIFCPKCNDVYLPRSARHSVVDGAFFGTGFPHMLLMVRPDLRPKRAKQKFVPRCVLYGFKIHQLAHRSPNEYGSIMYKTPMQPEPDT</sequence>
<keyword evidence="5" id="KW-0808">Transferase</keyword>
<dbReference type="Gene3D" id="1.10.1820.10">
    <property type="entry name" value="protein kinase ck2 holoenzyme, chain C, domain 1"/>
    <property type="match status" value="1"/>
</dbReference>
<dbReference type="InterPro" id="IPR016149">
    <property type="entry name" value="Casein_kin_II_reg-sub_N"/>
</dbReference>
<dbReference type="Pfam" id="PF01214">
    <property type="entry name" value="CK_II_beta"/>
    <property type="match status" value="1"/>
</dbReference>
<dbReference type="OrthoDB" id="3971593at2759"/>
<organism evidence="4 5">
    <name type="scientific">Drosophila albomicans</name>
    <name type="common">Fruit fly</name>
    <dbReference type="NCBI Taxonomy" id="7291"/>
    <lineage>
        <taxon>Eukaryota</taxon>
        <taxon>Metazoa</taxon>
        <taxon>Ecdysozoa</taxon>
        <taxon>Arthropoda</taxon>
        <taxon>Hexapoda</taxon>
        <taxon>Insecta</taxon>
        <taxon>Pterygota</taxon>
        <taxon>Neoptera</taxon>
        <taxon>Endopterygota</taxon>
        <taxon>Diptera</taxon>
        <taxon>Brachycera</taxon>
        <taxon>Muscomorpha</taxon>
        <taxon>Ephydroidea</taxon>
        <taxon>Drosophilidae</taxon>
        <taxon>Drosophila</taxon>
    </lineage>
</organism>
<keyword evidence="4" id="KW-1185">Reference proteome</keyword>
<evidence type="ECO:0000313" key="4">
    <source>
        <dbReference type="Proteomes" id="UP000515160"/>
    </source>
</evidence>
<dbReference type="GO" id="GO:0016301">
    <property type="term" value="F:kinase activity"/>
    <property type="evidence" value="ECO:0007669"/>
    <property type="project" value="UniProtKB-KW"/>
</dbReference>
<dbReference type="PRINTS" id="PR00472">
    <property type="entry name" value="CASNKINASEII"/>
</dbReference>
<dbReference type="InterPro" id="IPR000704">
    <property type="entry name" value="Casein_kinase_II_reg-sub"/>
</dbReference>
<dbReference type="AlphaFoldDB" id="A0A6P8XA98"/>
<reference evidence="5" key="1">
    <citation type="submission" date="2025-08" db="UniProtKB">
        <authorList>
            <consortium name="RefSeq"/>
        </authorList>
    </citation>
    <scope>IDENTIFICATION</scope>
    <source>
        <strain evidence="5">15112-1751.03</strain>
        <tissue evidence="5">Whole Adult</tissue>
    </source>
</reference>
<dbReference type="SUPFAM" id="SSF57798">
    <property type="entry name" value="Casein kinase II beta subunit"/>
    <property type="match status" value="1"/>
</dbReference>
<dbReference type="FunFam" id="1.10.1820.10:FF:000005">
    <property type="entry name" value="Casein kinase II subunit beta"/>
    <property type="match status" value="1"/>
</dbReference>
<dbReference type="Gene3D" id="2.20.25.20">
    <property type="match status" value="1"/>
</dbReference>
<evidence type="ECO:0000256" key="1">
    <source>
        <dbReference type="ARBA" id="ARBA00006941"/>
    </source>
</evidence>
<comment type="function">
    <text evidence="2">Participates in Wnt signaling. Plays a complex role in regulating the basal catalytic activity of the alpha subunit.</text>
</comment>
<dbReference type="GO" id="GO:0005956">
    <property type="term" value="C:protein kinase CK2 complex"/>
    <property type="evidence" value="ECO:0007669"/>
    <property type="project" value="UniProtKB-UniRule"/>
</dbReference>
<dbReference type="SMART" id="SM01085">
    <property type="entry name" value="CK_II_beta"/>
    <property type="match status" value="1"/>
</dbReference>
<dbReference type="Proteomes" id="UP000515160">
    <property type="component" value="Chromosome 3"/>
</dbReference>
<evidence type="ECO:0000313" key="5">
    <source>
        <dbReference type="RefSeq" id="XP_034109003.1"/>
    </source>
</evidence>
<accession>A0A6P8XA98</accession>
<gene>
    <name evidence="5" type="primary">LOC117571117</name>
</gene>
<evidence type="ECO:0000256" key="3">
    <source>
        <dbReference type="RuleBase" id="RU361268"/>
    </source>
</evidence>
<dbReference type="GO" id="GO:0019887">
    <property type="term" value="F:protein kinase regulator activity"/>
    <property type="evidence" value="ECO:0007669"/>
    <property type="project" value="InterPro"/>
</dbReference>
<name>A0A6P8XA98_DROAB</name>
<dbReference type="PANTHER" id="PTHR11740">
    <property type="entry name" value="CASEIN KINASE II SUBUNIT BETA"/>
    <property type="match status" value="1"/>
</dbReference>
<dbReference type="FunFam" id="2.20.25.20:FF:000002">
    <property type="entry name" value="Casein kinase II subunit beta"/>
    <property type="match status" value="1"/>
</dbReference>
<dbReference type="PROSITE" id="PS01101">
    <property type="entry name" value="CK2_BETA"/>
    <property type="match status" value="1"/>
</dbReference>
<keyword evidence="5" id="KW-0418">Kinase</keyword>
<comment type="similarity">
    <text evidence="1 3">Belongs to the casein kinase 2 subunit beta family.</text>
</comment>
<dbReference type="GeneID" id="117571117"/>
<proteinExistence type="inferred from homology"/>
<dbReference type="CTD" id="37300"/>
<comment type="subunit">
    <text evidence="3">Tetramer of two alpha and two beta subunits.</text>
</comment>
<dbReference type="InterPro" id="IPR035991">
    <property type="entry name" value="Casein_kinase_II_beta-like"/>
</dbReference>
<dbReference type="GO" id="GO:0005737">
    <property type="term" value="C:cytoplasm"/>
    <property type="evidence" value="ECO:0007669"/>
    <property type="project" value="TreeGrafter"/>
</dbReference>
<dbReference type="PANTHER" id="PTHR11740:SF0">
    <property type="entry name" value="CASEIN KINASE II SUBUNIT BETA"/>
    <property type="match status" value="1"/>
</dbReference>